<feature type="compositionally biased region" description="Polar residues" evidence="1">
    <location>
        <begin position="361"/>
        <end position="378"/>
    </location>
</feature>
<name>A0A814QD30_9BILA</name>
<feature type="transmembrane region" description="Helical" evidence="2">
    <location>
        <begin position="95"/>
        <end position="116"/>
    </location>
</feature>
<evidence type="ECO:0000256" key="2">
    <source>
        <dbReference type="SAM" id="Phobius"/>
    </source>
</evidence>
<feature type="region of interest" description="Disordered" evidence="1">
    <location>
        <begin position="259"/>
        <end position="294"/>
    </location>
</feature>
<proteinExistence type="predicted"/>
<dbReference type="OrthoDB" id="10033008at2759"/>
<feature type="transmembrane region" description="Helical" evidence="2">
    <location>
        <begin position="171"/>
        <end position="196"/>
    </location>
</feature>
<feature type="transmembrane region" description="Helical" evidence="2">
    <location>
        <begin position="128"/>
        <end position="151"/>
    </location>
</feature>
<dbReference type="EMBL" id="CAJNOM010000405">
    <property type="protein sequence ID" value="CAF1419149.1"/>
    <property type="molecule type" value="Genomic_DNA"/>
</dbReference>
<dbReference type="AlphaFoldDB" id="A0A814QD30"/>
<keyword evidence="2" id="KW-1133">Transmembrane helix</keyword>
<reference evidence="3" key="1">
    <citation type="submission" date="2021-02" db="EMBL/GenBank/DDBJ databases">
        <authorList>
            <person name="Nowell W R."/>
        </authorList>
    </citation>
    <scope>NUCLEOTIDE SEQUENCE</scope>
</reference>
<sequence>MYQCIIPPRIFLAVGVGLLIVSLVLGWISFSVPDWLQFHERISSKNLTTIENNLDDDTRIEFKKFGLWYKCTFSTETNDFLCLLWNKDAPSFVRVAQVLIPFGLSLGCLSLLAAVIGFMSRRTFVTAVLFSALFAFLSFIFTTIGMTVFATESIVYVERLRLNNNDNPRRWGMWLITPNIVLSFLASLCFIFASIFNWCDYRSMQVTGILSHSVDKYAGSVFKAPSESNMTSGLKKQQQQYLHPQHLPGHDYPNTCYQINGTNNNNNQNPLGYPPPPSYGAPIQQNGSNGAYNPTFQNSAGLFAYSRPSSPIYPHSNSDPYHHRHLMTESSEMDELPHMSRSRRRSRHRSSYRSRSHSPRDNTSGKINAQEHNNTKQPQFIPIPVPYYQPQMQAPTQQSTQPIIQTPHTPSNNPSNNNNNNNNTNKQPMTYVIQQPLKQQFVEEIIQSAPKATNMLTYGSGQPSLVVSNPTQPVYTIAYRANNGGSVLSNILTGPAASTYVTATRNQFAANHSPPCDSDNSVKDYRVLPRRHHSKKLNTNEAWTWRKL</sequence>
<evidence type="ECO:0000313" key="5">
    <source>
        <dbReference type="Proteomes" id="UP000663832"/>
    </source>
</evidence>
<gene>
    <name evidence="3" type="ORF">BJG266_LOCUS22261</name>
    <name evidence="4" type="ORF">QVE165_LOCUS38106</name>
</gene>
<evidence type="ECO:0000313" key="6">
    <source>
        <dbReference type="Proteomes" id="UP000663877"/>
    </source>
</evidence>
<feature type="compositionally biased region" description="Basic residues" evidence="1">
    <location>
        <begin position="340"/>
        <end position="357"/>
    </location>
</feature>
<dbReference type="EMBL" id="CAJNOI010000138">
    <property type="protein sequence ID" value="CAF1117460.1"/>
    <property type="molecule type" value="Genomic_DNA"/>
</dbReference>
<dbReference type="Proteomes" id="UP000663877">
    <property type="component" value="Unassembled WGS sequence"/>
</dbReference>
<dbReference type="Proteomes" id="UP000663832">
    <property type="component" value="Unassembled WGS sequence"/>
</dbReference>
<feature type="transmembrane region" description="Helical" evidence="2">
    <location>
        <begin position="12"/>
        <end position="30"/>
    </location>
</feature>
<feature type="compositionally biased region" description="Low complexity" evidence="1">
    <location>
        <begin position="259"/>
        <end position="271"/>
    </location>
</feature>
<keyword evidence="2" id="KW-0472">Membrane</keyword>
<evidence type="ECO:0000256" key="1">
    <source>
        <dbReference type="SAM" id="MobiDB-lite"/>
    </source>
</evidence>
<evidence type="ECO:0000313" key="3">
    <source>
        <dbReference type="EMBL" id="CAF1117460.1"/>
    </source>
</evidence>
<keyword evidence="5" id="KW-1185">Reference proteome</keyword>
<feature type="compositionally biased region" description="Low complexity" evidence="1">
    <location>
        <begin position="395"/>
        <end position="425"/>
    </location>
</feature>
<feature type="region of interest" description="Disordered" evidence="1">
    <location>
        <begin position="329"/>
        <end position="427"/>
    </location>
</feature>
<comment type="caution">
    <text evidence="3">The sequence shown here is derived from an EMBL/GenBank/DDBJ whole genome shotgun (WGS) entry which is preliminary data.</text>
</comment>
<feature type="compositionally biased region" description="Polar residues" evidence="1">
    <location>
        <begin position="283"/>
        <end position="294"/>
    </location>
</feature>
<organism evidence="3 6">
    <name type="scientific">Adineta steineri</name>
    <dbReference type="NCBI Taxonomy" id="433720"/>
    <lineage>
        <taxon>Eukaryota</taxon>
        <taxon>Metazoa</taxon>
        <taxon>Spiralia</taxon>
        <taxon>Gnathifera</taxon>
        <taxon>Rotifera</taxon>
        <taxon>Eurotatoria</taxon>
        <taxon>Bdelloidea</taxon>
        <taxon>Adinetida</taxon>
        <taxon>Adinetidae</taxon>
        <taxon>Adineta</taxon>
    </lineage>
</organism>
<evidence type="ECO:0000313" key="4">
    <source>
        <dbReference type="EMBL" id="CAF1419149.1"/>
    </source>
</evidence>
<keyword evidence="2" id="KW-0812">Transmembrane</keyword>
<dbReference type="Gene3D" id="1.20.140.150">
    <property type="match status" value="1"/>
</dbReference>
<accession>A0A814QD30</accession>
<protein>
    <submittedName>
        <fullName evidence="3">Uncharacterized protein</fullName>
    </submittedName>
</protein>